<organism evidence="8 9">
    <name type="scientific">Dipteronia dyeriana</name>
    <dbReference type="NCBI Taxonomy" id="168575"/>
    <lineage>
        <taxon>Eukaryota</taxon>
        <taxon>Viridiplantae</taxon>
        <taxon>Streptophyta</taxon>
        <taxon>Embryophyta</taxon>
        <taxon>Tracheophyta</taxon>
        <taxon>Spermatophyta</taxon>
        <taxon>Magnoliopsida</taxon>
        <taxon>eudicotyledons</taxon>
        <taxon>Gunneridae</taxon>
        <taxon>Pentapetalae</taxon>
        <taxon>rosids</taxon>
        <taxon>malvids</taxon>
        <taxon>Sapindales</taxon>
        <taxon>Sapindaceae</taxon>
        <taxon>Hippocastanoideae</taxon>
        <taxon>Acereae</taxon>
        <taxon>Dipteronia</taxon>
    </lineage>
</organism>
<dbReference type="Proteomes" id="UP001280121">
    <property type="component" value="Unassembled WGS sequence"/>
</dbReference>
<proteinExistence type="inferred from homology"/>
<evidence type="ECO:0000256" key="2">
    <source>
        <dbReference type="ARBA" id="ARBA00022729"/>
    </source>
</evidence>
<dbReference type="GO" id="GO:0004252">
    <property type="term" value="F:serine-type endopeptidase activity"/>
    <property type="evidence" value="ECO:0007669"/>
    <property type="project" value="InterPro"/>
</dbReference>
<feature type="chain" id="PRO_5042255638" evidence="4">
    <location>
        <begin position="17"/>
        <end position="349"/>
    </location>
</feature>
<feature type="signal peptide" evidence="4">
    <location>
        <begin position="1"/>
        <end position="16"/>
    </location>
</feature>
<dbReference type="Gene3D" id="3.40.50.200">
    <property type="entry name" value="Peptidase S8/S53 domain"/>
    <property type="match status" value="1"/>
</dbReference>
<name>A0AAD9X1E2_9ROSI</name>
<feature type="domain" description="PA" evidence="6">
    <location>
        <begin position="295"/>
        <end position="348"/>
    </location>
</feature>
<evidence type="ECO:0000256" key="4">
    <source>
        <dbReference type="SAM" id="SignalP"/>
    </source>
</evidence>
<dbReference type="InterPro" id="IPR045051">
    <property type="entry name" value="SBT"/>
</dbReference>
<evidence type="ECO:0000256" key="1">
    <source>
        <dbReference type="ARBA" id="ARBA00011073"/>
    </source>
</evidence>
<feature type="domain" description="Inhibitor I9" evidence="7">
    <location>
        <begin position="26"/>
        <end position="98"/>
    </location>
</feature>
<keyword evidence="9" id="KW-1185">Reference proteome</keyword>
<gene>
    <name evidence="8" type="ORF">Ddye_017952</name>
</gene>
<reference evidence="8" key="1">
    <citation type="journal article" date="2023" name="Plant J.">
        <title>Genome sequences and population genomics provide insights into the demographic history, inbreeding, and mutation load of two 'living fossil' tree species of Dipteronia.</title>
        <authorList>
            <person name="Feng Y."/>
            <person name="Comes H.P."/>
            <person name="Chen J."/>
            <person name="Zhu S."/>
            <person name="Lu R."/>
            <person name="Zhang X."/>
            <person name="Li P."/>
            <person name="Qiu J."/>
            <person name="Olsen K.M."/>
            <person name="Qiu Y."/>
        </authorList>
    </citation>
    <scope>NUCLEOTIDE SEQUENCE</scope>
    <source>
        <strain evidence="8">KIB01</strain>
    </source>
</reference>
<dbReference type="AlphaFoldDB" id="A0AAD9X1E2"/>
<comment type="caution">
    <text evidence="8">The sequence shown here is derived from an EMBL/GenBank/DDBJ whole genome shotgun (WGS) entry which is preliminary data.</text>
</comment>
<evidence type="ECO:0000313" key="9">
    <source>
        <dbReference type="Proteomes" id="UP001280121"/>
    </source>
</evidence>
<evidence type="ECO:0000313" key="8">
    <source>
        <dbReference type="EMBL" id="KAK2650463.1"/>
    </source>
</evidence>
<dbReference type="Pfam" id="PF02225">
    <property type="entry name" value="PA"/>
    <property type="match status" value="1"/>
</dbReference>
<dbReference type="Pfam" id="PF00082">
    <property type="entry name" value="Peptidase_S8"/>
    <property type="match status" value="1"/>
</dbReference>
<protein>
    <submittedName>
        <fullName evidence="8">Uncharacterized protein</fullName>
    </submittedName>
</protein>
<evidence type="ECO:0000259" key="5">
    <source>
        <dbReference type="Pfam" id="PF00082"/>
    </source>
</evidence>
<dbReference type="EMBL" id="JANJYI010000005">
    <property type="protein sequence ID" value="KAK2650463.1"/>
    <property type="molecule type" value="Genomic_DNA"/>
</dbReference>
<feature type="domain" description="Peptidase S8/S53" evidence="5">
    <location>
        <begin position="109"/>
        <end position="280"/>
    </location>
</feature>
<dbReference type="SUPFAM" id="SSF52743">
    <property type="entry name" value="Subtilisin-like"/>
    <property type="match status" value="1"/>
</dbReference>
<dbReference type="InterPro" id="IPR010259">
    <property type="entry name" value="S8pro/Inhibitor_I9"/>
</dbReference>
<dbReference type="Pfam" id="PF05922">
    <property type="entry name" value="Inhibitor_I9"/>
    <property type="match status" value="1"/>
</dbReference>
<keyword evidence="3" id="KW-0325">Glycoprotein</keyword>
<evidence type="ECO:0000259" key="7">
    <source>
        <dbReference type="Pfam" id="PF05922"/>
    </source>
</evidence>
<evidence type="ECO:0000256" key="3">
    <source>
        <dbReference type="ARBA" id="ARBA00023180"/>
    </source>
</evidence>
<dbReference type="InterPro" id="IPR000209">
    <property type="entry name" value="Peptidase_S8/S53_dom"/>
</dbReference>
<evidence type="ECO:0000259" key="6">
    <source>
        <dbReference type="Pfam" id="PF02225"/>
    </source>
</evidence>
<keyword evidence="2 4" id="KW-0732">Signal</keyword>
<accession>A0AAD9X1E2</accession>
<dbReference type="InterPro" id="IPR036852">
    <property type="entry name" value="Peptidase_S8/S53_dom_sf"/>
</dbReference>
<dbReference type="GO" id="GO:0006508">
    <property type="term" value="P:proteolysis"/>
    <property type="evidence" value="ECO:0007669"/>
    <property type="project" value="InterPro"/>
</dbReference>
<dbReference type="PANTHER" id="PTHR10795">
    <property type="entry name" value="PROPROTEIN CONVERTASE SUBTILISIN/KEXIN"/>
    <property type="match status" value="1"/>
</dbReference>
<sequence>MMYGKILQFLVQVTTASVGATTAKNTYIIQMDKTKMAANHCQDDSTQTYQAVINSINEMSLQEDDQKQQAELLYSYETAISGFAAKLSSKQFQSLEKVYGFLSAAPASDMIIGILDTGIWPEHVSFKDTGMPAVPSRWKGVCEKGTKFSKSNCNKKLIGARVFFEGYEADFSGLAKGMARGTSYTSRIAVYKVCWRLGCSNLDIMAAIEKAVQDGVDVLSLSMVSYPLPFYSDLVAIGSFYAIKSGVFVSNSAGSSGPFSSSVRNTAPWKMTLAASYIDRSGIPASKFCLGTLNESLVKGKIVVCHGGNGSRYVKSENVKKAKGVGMILVNPKFQGDELTADPHILPTA</sequence>
<dbReference type="CDD" id="cd02120">
    <property type="entry name" value="PA_subtilisin_like"/>
    <property type="match status" value="1"/>
</dbReference>
<dbReference type="InterPro" id="IPR003137">
    <property type="entry name" value="PA_domain"/>
</dbReference>
<comment type="similarity">
    <text evidence="1">Belongs to the peptidase S8 family.</text>
</comment>